<dbReference type="InterPro" id="IPR036526">
    <property type="entry name" value="C-N_Hydrolase_sf"/>
</dbReference>
<evidence type="ECO:0000256" key="1">
    <source>
        <dbReference type="ARBA" id="ARBA00005188"/>
    </source>
</evidence>
<dbReference type="EC" id="6.3.5.1" evidence="7 8"/>
<comment type="catalytic activity">
    <reaction evidence="7 8">
        <text>deamido-NAD(+) + L-glutamine + ATP + H2O = L-glutamate + AMP + diphosphate + NAD(+) + H(+)</text>
        <dbReference type="Rhea" id="RHEA:24384"/>
        <dbReference type="ChEBI" id="CHEBI:15377"/>
        <dbReference type="ChEBI" id="CHEBI:15378"/>
        <dbReference type="ChEBI" id="CHEBI:29985"/>
        <dbReference type="ChEBI" id="CHEBI:30616"/>
        <dbReference type="ChEBI" id="CHEBI:33019"/>
        <dbReference type="ChEBI" id="CHEBI:57540"/>
        <dbReference type="ChEBI" id="CHEBI:58359"/>
        <dbReference type="ChEBI" id="CHEBI:58437"/>
        <dbReference type="ChEBI" id="CHEBI:456215"/>
        <dbReference type="EC" id="6.3.5.1"/>
    </reaction>
</comment>
<name>A0AAE3XSS4_9BACT</name>
<protein>
    <recommendedName>
        <fullName evidence="7 8">Glutamine-dependent NAD(+) synthetase</fullName>
        <ecNumber evidence="7 8">6.3.5.1</ecNumber>
    </recommendedName>
    <alternativeName>
        <fullName evidence="7 8">NAD(+) synthase [glutamine-hydrolyzing]</fullName>
    </alternativeName>
</protein>
<evidence type="ECO:0000256" key="7">
    <source>
        <dbReference type="HAMAP-Rule" id="MF_02090"/>
    </source>
</evidence>
<dbReference type="Proteomes" id="UP001185092">
    <property type="component" value="Unassembled WGS sequence"/>
</dbReference>
<keyword evidence="5 7" id="KW-0067">ATP-binding</keyword>
<reference evidence="11" key="1">
    <citation type="submission" date="2023-07" db="EMBL/GenBank/DDBJ databases">
        <title>Genomic Encyclopedia of Type Strains, Phase IV (KMG-IV): sequencing the most valuable type-strain genomes for metagenomic binning, comparative biology and taxonomic classification.</title>
        <authorList>
            <person name="Goeker M."/>
        </authorList>
    </citation>
    <scope>NUCLEOTIDE SEQUENCE</scope>
    <source>
        <strain evidence="11">DSM 26174</strain>
    </source>
</reference>
<evidence type="ECO:0000313" key="11">
    <source>
        <dbReference type="EMBL" id="MDR6241216.1"/>
    </source>
</evidence>
<evidence type="ECO:0000256" key="2">
    <source>
        <dbReference type="ARBA" id="ARBA00007145"/>
    </source>
</evidence>
<sequence>MSTIKIGGATLNQMPLDWAGNISNIKSAIQDAISKGINILCLPELSITGYGCEDLFLSHWLPEKALSFLPEIAEECINITVAVGLPLKYGGHLYNCACVIKDQQILGFTAKEHLANEGVHYEPRWFSSWQSENDAHININDNQYVLGQPIYNIDGINLGIEICEDAWQNRRPAIDYAEQNVDVILNLSASHFAFGKKKDRENIAIPASEDFKCVYVYTNLLGNEAGRMIYDGEILIAQYGKLIAQNQRFSFENYQIVSTNVAIPRLQTVSHQDIIDEDINKSPLQNDFTSKEEEFAYASALALFDYLRKSWSKGFALSLSGGADSSACAVMVSQMIKRGVEILGIETFLSKIHREDLIKKATVSDNPVKFISSNIFTTVYQGTKNSGDATFDSAKNLAESIGATFYHWNIDDEVNSYTEKVEKALGRKLKWESDDLALQNIQARSRSPIIWMIANIEKYLLLTTSNRSEGDVGYATMDGDTSGSIAPIAAVDKHFVLQWLKWAESSLGFHGLKDVNSLTPTAELRPPEQTQTDEQDLMPYNIIVEIEKLAIKEYKSPLEVLNILKKKNLEPENLLKAHIAKFYQMWSRNQWKRERIAPAFHLDDFNVDPRTWCRFPILSGGYKLEIEEMMNE</sequence>
<feature type="binding site" evidence="7">
    <location>
        <position position="469"/>
    </location>
    <ligand>
        <name>deamido-NAD(+)</name>
        <dbReference type="ChEBI" id="CHEBI:58437"/>
        <note>ligand shared between two neighboring subunits</note>
    </ligand>
</feature>
<feature type="binding site" evidence="7">
    <location>
        <position position="196"/>
    </location>
    <ligand>
        <name>L-glutamine</name>
        <dbReference type="ChEBI" id="CHEBI:58359"/>
    </ligand>
</feature>
<evidence type="ECO:0000256" key="4">
    <source>
        <dbReference type="ARBA" id="ARBA00022741"/>
    </source>
</evidence>
<comment type="similarity">
    <text evidence="2 7 8">In the C-terminal section; belongs to the NAD synthetase family.</text>
</comment>
<dbReference type="PROSITE" id="PS50263">
    <property type="entry name" value="CN_HYDROLASE"/>
    <property type="match status" value="1"/>
</dbReference>
<dbReference type="NCBIfam" id="TIGR00552">
    <property type="entry name" value="nadE"/>
    <property type="match status" value="1"/>
</dbReference>
<dbReference type="Gene3D" id="3.60.110.10">
    <property type="entry name" value="Carbon-nitrogen hydrolase"/>
    <property type="match status" value="1"/>
</dbReference>
<feature type="binding site" evidence="7">
    <location>
        <position position="190"/>
    </location>
    <ligand>
        <name>L-glutamine</name>
        <dbReference type="ChEBI" id="CHEBI:58359"/>
    </ligand>
</feature>
<feature type="binding site" evidence="7">
    <location>
        <position position="440"/>
    </location>
    <ligand>
        <name>deamido-NAD(+)</name>
        <dbReference type="ChEBI" id="CHEBI:58437"/>
        <note>ligand shared between two neighboring subunits</note>
    </ligand>
</feature>
<dbReference type="GO" id="GO:0005737">
    <property type="term" value="C:cytoplasm"/>
    <property type="evidence" value="ECO:0007669"/>
    <property type="project" value="InterPro"/>
</dbReference>
<dbReference type="PIRSF" id="PIRSF006630">
    <property type="entry name" value="NADS_GAT"/>
    <property type="match status" value="1"/>
</dbReference>
<dbReference type="GO" id="GO:0004359">
    <property type="term" value="F:glutaminase activity"/>
    <property type="evidence" value="ECO:0007669"/>
    <property type="project" value="InterPro"/>
</dbReference>
<gene>
    <name evidence="7" type="primary">nadE</name>
    <name evidence="11" type="ORF">HNQ88_004294</name>
</gene>
<dbReference type="AlphaFoldDB" id="A0AAE3XSS4"/>
<keyword evidence="4 7" id="KW-0547">Nucleotide-binding</keyword>
<dbReference type="InterPro" id="IPR003010">
    <property type="entry name" value="C-N_Hydrolase"/>
</dbReference>
<dbReference type="SUPFAM" id="SSF56317">
    <property type="entry name" value="Carbon-nitrogen hydrolase"/>
    <property type="match status" value="1"/>
</dbReference>
<evidence type="ECO:0000256" key="8">
    <source>
        <dbReference type="PIRNR" id="PIRNR006630"/>
    </source>
</evidence>
<evidence type="ECO:0000313" key="12">
    <source>
        <dbReference type="Proteomes" id="UP001185092"/>
    </source>
</evidence>
<evidence type="ECO:0000256" key="3">
    <source>
        <dbReference type="ARBA" id="ARBA00022598"/>
    </source>
</evidence>
<dbReference type="PANTHER" id="PTHR23090:SF9">
    <property type="entry name" value="GLUTAMINE-DEPENDENT NAD(+) SYNTHETASE"/>
    <property type="match status" value="1"/>
</dbReference>
<dbReference type="GO" id="GO:0008795">
    <property type="term" value="F:NAD+ synthase activity"/>
    <property type="evidence" value="ECO:0007669"/>
    <property type="project" value="UniProtKB-UniRule"/>
</dbReference>
<dbReference type="InterPro" id="IPR014729">
    <property type="entry name" value="Rossmann-like_a/b/a_fold"/>
</dbReference>
<evidence type="ECO:0000256" key="9">
    <source>
        <dbReference type="RuleBase" id="RU003811"/>
    </source>
</evidence>
<feature type="binding site" evidence="7">
    <location>
        <position position="592"/>
    </location>
    <ligand>
        <name>deamido-NAD(+)</name>
        <dbReference type="ChEBI" id="CHEBI:58437"/>
        <note>ligand shared between two neighboring subunits</note>
    </ligand>
</feature>
<dbReference type="Gene3D" id="3.40.50.620">
    <property type="entry name" value="HUPs"/>
    <property type="match status" value="1"/>
</dbReference>
<feature type="binding site" evidence="7">
    <location>
        <position position="464"/>
    </location>
    <ligand>
        <name>ATP</name>
        <dbReference type="ChEBI" id="CHEBI:30616"/>
    </ligand>
</feature>
<dbReference type="SUPFAM" id="SSF52402">
    <property type="entry name" value="Adenine nucleotide alpha hydrolases-like"/>
    <property type="match status" value="1"/>
</dbReference>
<comment type="caution">
    <text evidence="11">The sequence shown here is derived from an EMBL/GenBank/DDBJ whole genome shotgun (WGS) entry which is preliminary data.</text>
</comment>
<dbReference type="EMBL" id="JAVDQD010000007">
    <property type="protein sequence ID" value="MDR6241216.1"/>
    <property type="molecule type" value="Genomic_DNA"/>
</dbReference>
<feature type="active site" description="Nucleophile; for glutaminase activity" evidence="7">
    <location>
        <position position="163"/>
    </location>
</feature>
<dbReference type="RefSeq" id="WP_309941811.1">
    <property type="nucleotide sequence ID" value="NZ_AP025305.1"/>
</dbReference>
<feature type="active site" description="Proton acceptor; for glutaminase activity" evidence="7">
    <location>
        <position position="44"/>
    </location>
</feature>
<dbReference type="InterPro" id="IPR014445">
    <property type="entry name" value="Gln-dep_NAD_synthase"/>
</dbReference>
<dbReference type="CDD" id="cd07570">
    <property type="entry name" value="GAT_Gln-NAD-synth"/>
    <property type="match status" value="1"/>
</dbReference>
<dbReference type="PANTHER" id="PTHR23090">
    <property type="entry name" value="NH 3 /GLUTAMINE-DEPENDENT NAD + SYNTHETASE"/>
    <property type="match status" value="1"/>
</dbReference>
<dbReference type="HAMAP" id="MF_02090">
    <property type="entry name" value="NadE_glutamine_dep"/>
    <property type="match status" value="1"/>
</dbReference>
<comment type="caution">
    <text evidence="7">Lacks conserved residue(s) required for the propagation of feature annotation.</text>
</comment>
<evidence type="ECO:0000259" key="10">
    <source>
        <dbReference type="PROSITE" id="PS50263"/>
    </source>
</evidence>
<comment type="similarity">
    <text evidence="9">Belongs to the NAD synthetase family.</text>
</comment>
<comment type="function">
    <text evidence="7">Catalyzes the ATP-dependent amidation of deamido-NAD to form NAD. Uses L-glutamine as a nitrogen source.</text>
</comment>
<keyword evidence="6 7" id="KW-0520">NAD</keyword>
<dbReference type="CDD" id="cd00553">
    <property type="entry name" value="NAD_synthase"/>
    <property type="match status" value="1"/>
</dbReference>
<proteinExistence type="inferred from homology"/>
<dbReference type="InterPro" id="IPR022310">
    <property type="entry name" value="NAD/GMP_synthase"/>
</dbReference>
<keyword evidence="3 7" id="KW-0436">Ligase</keyword>
<dbReference type="InterPro" id="IPR003694">
    <property type="entry name" value="NAD_synthase"/>
</dbReference>
<evidence type="ECO:0000256" key="6">
    <source>
        <dbReference type="ARBA" id="ARBA00023027"/>
    </source>
</evidence>
<feature type="domain" description="CN hydrolase" evidence="10">
    <location>
        <begin position="4"/>
        <end position="263"/>
    </location>
</feature>
<dbReference type="GO" id="GO:0003952">
    <property type="term" value="F:NAD+ synthase (glutamine-hydrolyzing) activity"/>
    <property type="evidence" value="ECO:0007669"/>
    <property type="project" value="UniProtKB-UniRule"/>
</dbReference>
<feature type="active site" description="For glutaminase activity" evidence="7">
    <location>
        <position position="111"/>
    </location>
</feature>
<dbReference type="GO" id="GO:0009435">
    <property type="term" value="P:NAD+ biosynthetic process"/>
    <property type="evidence" value="ECO:0007669"/>
    <property type="project" value="UniProtKB-UniRule"/>
</dbReference>
<dbReference type="GO" id="GO:0005524">
    <property type="term" value="F:ATP binding"/>
    <property type="evidence" value="ECO:0007669"/>
    <property type="project" value="UniProtKB-UniRule"/>
</dbReference>
<dbReference type="Pfam" id="PF00795">
    <property type="entry name" value="CN_hydrolase"/>
    <property type="match status" value="1"/>
</dbReference>
<evidence type="ECO:0000256" key="5">
    <source>
        <dbReference type="ARBA" id="ARBA00022840"/>
    </source>
</evidence>
<dbReference type="Pfam" id="PF02540">
    <property type="entry name" value="NAD_synthase"/>
    <property type="match status" value="1"/>
</dbReference>
<accession>A0AAE3XSS4</accession>
<organism evidence="11 12">
    <name type="scientific">Aureibacter tunicatorum</name>
    <dbReference type="NCBI Taxonomy" id="866807"/>
    <lineage>
        <taxon>Bacteria</taxon>
        <taxon>Pseudomonadati</taxon>
        <taxon>Bacteroidota</taxon>
        <taxon>Cytophagia</taxon>
        <taxon>Cytophagales</taxon>
        <taxon>Persicobacteraceae</taxon>
        <taxon>Aureibacter</taxon>
    </lineage>
</organism>
<comment type="pathway">
    <text evidence="1 7 8">Cofactor biosynthesis; NAD(+) biosynthesis; NAD(+) from deamido-NAD(+) (L-Gln route): step 1/1.</text>
</comment>
<keyword evidence="12" id="KW-1185">Reference proteome</keyword>